<sequence length="3483" mass="379064">MPLTLEIVRNTVADLLQRDPGEIGDHDNLIRCGMDSITAMRLAGRWRRAGVRLDVAELAETPTIGHWWSLISARQGQPLEAAVEVKVDEGVPFPLTPVQHAYWIGRREGQVLGNVGCHAYIEFDGLGVAPERLQRAVRALVHRHAQLRTRFLDDGTQQALPPDDPAVWSRLTVHDLTSLDAAGAESALLELRETLSHRLLDAAHGEVFDVRLSLLPGGATRIHFELDLLVADVLSLRMILTELAALYADPHAPLPPIDYSFQRYLAEQDVLRAEARARDRAYWQERLADLPGGPQLPLAVPPESVTGPRFVRRSHWLSAEEWERLERRAREHGLTPSTVLAAAYAEVLAAWSATPRFLLNLPLFDRHDLHPSVGHLVADFTSLVLLEVDASESLPFAELARRIQARLHADLAHTDYSGIEVLRDLTRAHPGSPPTAPVVFAGNLDGELVDPVFRRELGELGWMISQTPQVWLDYQMVLHDGRLVICWDAVAELFPAGVLDAMFAAHGRLLEWLGSADWAEPVPSLVPEPQVVVRERVNDTTGPAPGRLLHEGFFAQDPERVALVWDGGSLSYGELADRVLRVAGWLRSRGVRPGDPVGVVLPKGPEQVTAVLGVLAAGGVYVPVGVDQPAARRERILSRAGVEVVLTELSLGERLSEPVQVDPEQPAYVIFTSGSTGEPKGVQVSHRAAVNTIEDVVRRFGLGQEDRVLAVSALDFDLSVFDIFGLLSVGGAVVLIGEDERRDAERWAQLVADHQVTVWNSVPALLDMLLTAGGGGGLRLALVSGDWVGLDLAPRLADEAPEARLIALGGATEAAIWSNYCRVPAEVPAHWRSVPYGKPLGNQRFRVVDARGRDCPDWVAGELWIGGLGVADGYRGDPEQTAERFLTVEGVRWYRTGDLGRYWPDGTLEFLGRADAQVKIRGHRIELGEVEAALQAEVAQAVVVASADRRRLLAAVASDDVDAEALRAGLAERLPPYMIPDRLVSMAALPLTANGKIDRNAVRALLEETEEARAFVPPQGSVEETVAAVWRELLHAERVGRDDDFFFLGGDSLIATRLVTRLREMGLANATLAKLFRTPVLADFAAGLALTGDERAETYPAIMADHANRYEPFPLTEIQRAYWLGRAAGLPLGGVGTTFYLELAGADIDPPRLEEALNRLIQRHEMLRAVIGDDGRQRILPEVPRLRIPVEEASDAVTASARLEGALARRVFDLGRWPLIDVRVVRHSEGVRLGITLDYSVFDALSGQLLLSELATLYADMEAELPPVGVSFRDYVLSSVHESAARERAEEYWRDRLDELPPAPQLPLAVDPATIAKPVFVRRRHTVPAGRWARIKEQARRHGVTPSVVLLTCYVEVLAAWSGRDDLTVNLTLFDRPASGHPDIGNILGDFTSLLLLANRPDPGETWLAAARRLQEQLAEDLEHRAVSGLWVLRELARRSGSARSDMPVVFTSTLGLDDDLSRRLPDGFPQIVNGLSQTPQVWLDHQVMELGGELVLCWDAVEELFPASVLDAMFAAYQRLLERLGEGNWSQPVPSLLPGSQHAVRELVNATVGPVSGRLLHEGFFAQDPERVALVWDGGSLTYGELADRALRVAGRLRSRGVGPGTPVGVVLPKGPEQVTAVLGVLAAGGMYVPVGVDQPAARRERILARAGVEEMLTELAFGERLSEPVKVHPEQAAYVIFTSGSTGEPKGVQVSHQAAVNTIEDVIRRFDMDEQDRVLAVSALDFDLSVFDIFGLLSVGGAVVLIEEDERRDAERWAQLVAEHGVTVWNSVPALLDMLLTSGGGAGLRIALVSGDWVGPDLAPRLGEQTHLIALGGATEAAIWSNYCRVPAKVPAHWRSVPYGKPLTNQRFRVVDSRGRDCPDWVTGELWIGGLGVADGYRGDPQQTAERFVTVEGVRWYRTGDLGRYWPDGTLEFLGRADAQVKIRGHRIELGEVEAALQAHPHVGQVVAVTSADRRHLLAAVTESIPRAAAEATPRPAGPKPQELPETWELESRLAEALLTGLLADEFGITPTIEAALARNGVDEVNRPIADVWLRWLERWDVVQATPTGHVPGPRFDHCRDASIWADLMDRAEGTHLALIAGRLAERRGDLAAMLRGDREPLTLLDDPVLSPEGQAALRPETATTLQVIAGRLAALAAELGRPLRVAELGARTGRTACRILDAIPPGSVHYTLLDESPVLLDAAKERLSGTPHPVGYAQAPTGTVPAPLRHAFDVVIAAASLHRYPSVAAGVELASLLLAPGGLLYAWELTEPAPLTLQTISLLERGFDRLDRERRRRRSPLLDADRWRDVLTAAHFDHIAVLPQGPFSVLLRAARPATRPVADPDEVRTWLRGRIPGYLVPDRVEVVPFLPLTGNGKVDRRAVQRLLDTGGGAGGSATPPQGPLEGVVAATWSEVLGGGEVSRDADFFMLGGDSLAATRVVARLREAGVGGVTIGRLFSSPVLADFAAGLSMDGSHTAALTLPADPEHRHDPFPLTEVQQAYWLGRQVDYTLGGVGSHCYFEFEGDGIDVGRLEEAFNRLVRRHEMLRAVVTGDGRQRILPGVPRFVIPVADVLDDRFDQARADLRTEMSHQVVDLARWPLLDVRAVRAADGRVCFGLSLDNFVFDGLSMMIVLSEAARLYDDPEAELPPVGMSFRDYVLNSAPDPAARERAEDYWRERLDELPPAPQLPLAVDPATVTRPAFVRRRHTMPADRWSRIKQRARRHGLTPSAVLLTCYAEVLAAWSGRSDVTVNLTLFDRPAPGQPGGHPDIARVIGDFTSLLLVGHRPEPGGGWLDAAQALQRRLGHDLEHRDVSAVWVLRELARRSQGASVGMPVVFTSALGLDDDLFDRAFQAPWRESWSVSQTPQVWLDHQVMELGGELVLCWDAVEELFPAGVLDAMFAAYQRLLGWLDVTDWAEPVPSLVPESQVAVRERVNDTAAPVPGRLLHEGFFAQDPGRVALVWDGGSLTYGELADRALRVAGWLRSRGVGPGTPVGVMLPKGPEQVTAVLGVLAAGGMYVPVGIDQPAARRERILARAGAQVVLTELIFGEPLDEPVKADPGTAAYVIFTSGSTGEPKGVQVSHRAAVNTIEDVVRRFDLGQDDRVLAVSALDFDLSVFDIFGLLNIGGAVVLIGEEERRDAHRWAQLVAGHQVTVWNSVPALLDMLLTAGGGAGLRLALVSGDWVGLDLAPRLRAGAQLIALGGATEAAIWSNCCPVPVQPPAHWRSVPYGRPLANQRFRVVGARGRDCPDWVTGELWIGGLGVADGYRGDPEQTAQRFVTVAGERWYRTGDLGRYWPDGTLEFQGRADAQVKIRGHRIELGEVEAALQAEAAQAVVVASADRRRLLAAVVPEDTDADAVRARLAERLPAYMIPDPVVPMAALPLTANGKIDRNAVRTLLETGDELGDDPPQGPAEIALAAIWAELLDVPAVPRNAGFFALGGDSLVATRLVEAVRRRLGAELTVRQVFATPTIAAMAAQITTETGEAWEEGAI</sequence>
<dbReference type="InterPro" id="IPR023213">
    <property type="entry name" value="CAT-like_dom_sf"/>
</dbReference>
<dbReference type="OrthoDB" id="2472181at2"/>
<evidence type="ECO:0000259" key="10">
    <source>
        <dbReference type="PROSITE" id="PS50075"/>
    </source>
</evidence>
<dbReference type="CDD" id="cd19535">
    <property type="entry name" value="Cyc_NRPS"/>
    <property type="match status" value="3"/>
</dbReference>
<dbReference type="SMART" id="SM00823">
    <property type="entry name" value="PKS_PP"/>
    <property type="match status" value="4"/>
</dbReference>
<keyword evidence="7" id="KW-0436">Ligase</keyword>
<feature type="domain" description="Carrier" evidence="10">
    <location>
        <begin position="1"/>
        <end position="75"/>
    </location>
</feature>
<dbReference type="FunFam" id="1.10.1200.10:FF:000016">
    <property type="entry name" value="Non-ribosomal peptide synthase"/>
    <property type="match status" value="1"/>
</dbReference>
<dbReference type="EMBL" id="VCKY01000007">
    <property type="protein sequence ID" value="TMR24787.1"/>
    <property type="molecule type" value="Genomic_DNA"/>
</dbReference>
<comment type="pathway">
    <text evidence="2">Siderophore biosynthesis; mycobactin biosynthesis.</text>
</comment>
<evidence type="ECO:0000256" key="6">
    <source>
        <dbReference type="ARBA" id="ARBA00022553"/>
    </source>
</evidence>
<gene>
    <name evidence="11" type="ORF">ETD86_03355</name>
</gene>
<dbReference type="CDD" id="cd02440">
    <property type="entry name" value="AdoMet_MTases"/>
    <property type="match status" value="1"/>
</dbReference>
<feature type="domain" description="Carrier" evidence="10">
    <location>
        <begin position="1017"/>
        <end position="1092"/>
    </location>
</feature>
<evidence type="ECO:0000313" key="12">
    <source>
        <dbReference type="Proteomes" id="UP000309128"/>
    </source>
</evidence>
<dbReference type="Pfam" id="PF13193">
    <property type="entry name" value="AMP-binding_C"/>
    <property type="match status" value="2"/>
</dbReference>
<keyword evidence="6" id="KW-0597">Phosphoprotein</keyword>
<dbReference type="InterPro" id="IPR029063">
    <property type="entry name" value="SAM-dependent_MTases_sf"/>
</dbReference>
<dbReference type="GO" id="GO:0005737">
    <property type="term" value="C:cytoplasm"/>
    <property type="evidence" value="ECO:0007669"/>
    <property type="project" value="TreeGrafter"/>
</dbReference>
<evidence type="ECO:0000256" key="9">
    <source>
        <dbReference type="ARBA" id="ARBA00033440"/>
    </source>
</evidence>
<accession>A0A5S4FVH8</accession>
<dbReference type="GO" id="GO:0016874">
    <property type="term" value="F:ligase activity"/>
    <property type="evidence" value="ECO:0007669"/>
    <property type="project" value="UniProtKB-KW"/>
</dbReference>
<evidence type="ECO:0000256" key="2">
    <source>
        <dbReference type="ARBA" id="ARBA00005102"/>
    </source>
</evidence>
<dbReference type="Gene3D" id="1.10.1200.10">
    <property type="entry name" value="ACP-like"/>
    <property type="match status" value="3"/>
</dbReference>
<evidence type="ECO:0000256" key="3">
    <source>
        <dbReference type="ARBA" id="ARBA00007380"/>
    </source>
</evidence>
<dbReference type="InterPro" id="IPR010071">
    <property type="entry name" value="AA_adenyl_dom"/>
</dbReference>
<dbReference type="PANTHER" id="PTHR45527:SF10">
    <property type="entry name" value="PYOCHELIN SYNTHASE PCHF"/>
    <property type="match status" value="1"/>
</dbReference>
<feature type="domain" description="Carrier" evidence="10">
    <location>
        <begin position="3399"/>
        <end position="3474"/>
    </location>
</feature>
<dbReference type="Pfam" id="PF00668">
    <property type="entry name" value="Condensation"/>
    <property type="match status" value="3"/>
</dbReference>
<evidence type="ECO:0000256" key="5">
    <source>
        <dbReference type="ARBA" id="ARBA00022450"/>
    </source>
</evidence>
<dbReference type="InterPro" id="IPR057737">
    <property type="entry name" value="Condensation_MtbB-like"/>
</dbReference>
<dbReference type="SUPFAM" id="SSF47336">
    <property type="entry name" value="ACP-like"/>
    <property type="match status" value="4"/>
</dbReference>
<dbReference type="NCBIfam" id="TIGR01733">
    <property type="entry name" value="AA-adenyl-dom"/>
    <property type="match status" value="3"/>
</dbReference>
<dbReference type="Gene3D" id="3.30.559.30">
    <property type="entry name" value="Nonribosomal peptide synthetase, condensation domain"/>
    <property type="match status" value="3"/>
</dbReference>
<protein>
    <recommendedName>
        <fullName evidence="4">Phenyloxazoline synthase MbtB</fullName>
    </recommendedName>
    <alternativeName>
        <fullName evidence="9">Mycobactin synthetase protein B</fullName>
    </alternativeName>
</protein>
<dbReference type="Pfam" id="PF00501">
    <property type="entry name" value="AMP-binding"/>
    <property type="match status" value="4"/>
</dbReference>
<dbReference type="InterPro" id="IPR020845">
    <property type="entry name" value="AMP-binding_CS"/>
</dbReference>
<keyword evidence="5" id="KW-0596">Phosphopantetheine</keyword>
<dbReference type="InterPro" id="IPR029058">
    <property type="entry name" value="AB_hydrolase_fold"/>
</dbReference>
<feature type="domain" description="Carrier" evidence="10">
    <location>
        <begin position="2386"/>
        <end position="2461"/>
    </location>
</feature>
<dbReference type="InterPro" id="IPR042099">
    <property type="entry name" value="ANL_N_sf"/>
</dbReference>
<dbReference type="InterPro" id="IPR045851">
    <property type="entry name" value="AMP-bd_C_sf"/>
</dbReference>
<organism evidence="11 12">
    <name type="scientific">Nonomuraea turkmeniaca</name>
    <dbReference type="NCBI Taxonomy" id="103838"/>
    <lineage>
        <taxon>Bacteria</taxon>
        <taxon>Bacillati</taxon>
        <taxon>Actinomycetota</taxon>
        <taxon>Actinomycetes</taxon>
        <taxon>Streptosporangiales</taxon>
        <taxon>Streptosporangiaceae</taxon>
        <taxon>Nonomuraea</taxon>
    </lineage>
</organism>
<name>A0A5S4FVH8_9ACTN</name>
<dbReference type="SUPFAM" id="SSF52777">
    <property type="entry name" value="CoA-dependent acyltransferases"/>
    <property type="match status" value="6"/>
</dbReference>
<dbReference type="InterPro" id="IPR025110">
    <property type="entry name" value="AMP-bd_C"/>
</dbReference>
<dbReference type="Gene3D" id="3.40.50.150">
    <property type="entry name" value="Vaccinia Virus protein VP39"/>
    <property type="match status" value="1"/>
</dbReference>
<keyword evidence="12" id="KW-1185">Reference proteome</keyword>
<dbReference type="GO" id="GO:0009403">
    <property type="term" value="P:toxin biosynthetic process"/>
    <property type="evidence" value="ECO:0007669"/>
    <property type="project" value="UniProtKB-ARBA"/>
</dbReference>
<dbReference type="Pfam" id="PF08242">
    <property type="entry name" value="Methyltransf_12"/>
    <property type="match status" value="1"/>
</dbReference>
<dbReference type="CDD" id="cd12114">
    <property type="entry name" value="A_NRPS_TlmIV_like"/>
    <property type="match status" value="3"/>
</dbReference>
<dbReference type="InterPro" id="IPR013217">
    <property type="entry name" value="Methyltransf_12"/>
</dbReference>
<evidence type="ECO:0000313" key="11">
    <source>
        <dbReference type="EMBL" id="TMR24787.1"/>
    </source>
</evidence>
<dbReference type="Proteomes" id="UP000309128">
    <property type="component" value="Unassembled WGS sequence"/>
</dbReference>
<dbReference type="GO" id="GO:0000036">
    <property type="term" value="F:acyl carrier activity"/>
    <property type="evidence" value="ECO:0007669"/>
    <property type="project" value="TreeGrafter"/>
</dbReference>
<evidence type="ECO:0000256" key="7">
    <source>
        <dbReference type="ARBA" id="ARBA00022598"/>
    </source>
</evidence>
<dbReference type="GO" id="GO:0031177">
    <property type="term" value="F:phosphopantetheine binding"/>
    <property type="evidence" value="ECO:0007669"/>
    <property type="project" value="InterPro"/>
</dbReference>
<dbReference type="InterPro" id="IPR020806">
    <property type="entry name" value="PKS_PP-bd"/>
</dbReference>
<dbReference type="PROSITE" id="PS00455">
    <property type="entry name" value="AMP_BINDING"/>
    <property type="match status" value="3"/>
</dbReference>
<dbReference type="PROSITE" id="PS00012">
    <property type="entry name" value="PHOSPHOPANTETHEINE"/>
    <property type="match status" value="2"/>
</dbReference>
<dbReference type="Pfam" id="PF00550">
    <property type="entry name" value="PP-binding"/>
    <property type="match status" value="4"/>
</dbReference>
<dbReference type="InterPro" id="IPR009081">
    <property type="entry name" value="PP-bd_ACP"/>
</dbReference>
<dbReference type="Gene3D" id="3.30.559.10">
    <property type="entry name" value="Chloramphenicol acetyltransferase-like domain"/>
    <property type="match status" value="3"/>
</dbReference>
<comment type="cofactor">
    <cofactor evidence="1">
        <name>pantetheine 4'-phosphate</name>
        <dbReference type="ChEBI" id="CHEBI:47942"/>
    </cofactor>
</comment>
<evidence type="ECO:0000256" key="4">
    <source>
        <dbReference type="ARBA" id="ARBA00016743"/>
    </source>
</evidence>
<dbReference type="FunFam" id="3.30.559.30:FF:000006">
    <property type="entry name" value="Yersiniabactin polyketide/non-ribosomal peptide synthetase"/>
    <property type="match status" value="3"/>
</dbReference>
<evidence type="ECO:0000256" key="1">
    <source>
        <dbReference type="ARBA" id="ARBA00001957"/>
    </source>
</evidence>
<dbReference type="InterPro" id="IPR036736">
    <property type="entry name" value="ACP-like_sf"/>
</dbReference>
<dbReference type="PROSITE" id="PS50075">
    <property type="entry name" value="CARRIER"/>
    <property type="match status" value="4"/>
</dbReference>
<dbReference type="SUPFAM" id="SSF53335">
    <property type="entry name" value="S-adenosyl-L-methionine-dependent methyltransferases"/>
    <property type="match status" value="1"/>
</dbReference>
<dbReference type="FunFam" id="3.30.559.10:FF:000023">
    <property type="entry name" value="Non-ribosomal peptide synthetase"/>
    <property type="match status" value="3"/>
</dbReference>
<dbReference type="FunFam" id="3.40.50.12780:FF:000012">
    <property type="entry name" value="Non-ribosomal peptide synthetase"/>
    <property type="match status" value="2"/>
</dbReference>
<evidence type="ECO:0000256" key="8">
    <source>
        <dbReference type="ARBA" id="ARBA00022737"/>
    </source>
</evidence>
<dbReference type="InterPro" id="IPR000873">
    <property type="entry name" value="AMP-dep_synth/lig_dom"/>
</dbReference>
<dbReference type="GO" id="GO:0043041">
    <property type="term" value="P:amino acid activation for nonribosomal peptide biosynthetic process"/>
    <property type="evidence" value="ECO:0007669"/>
    <property type="project" value="TreeGrafter"/>
</dbReference>
<dbReference type="InterPro" id="IPR001242">
    <property type="entry name" value="Condensation_dom"/>
</dbReference>
<comment type="similarity">
    <text evidence="3">Belongs to the ATP-dependent AMP-binding enzyme family. MbtB subfamily.</text>
</comment>
<dbReference type="Gene3D" id="3.30.300.30">
    <property type="match status" value="4"/>
</dbReference>
<comment type="caution">
    <text evidence="11">The sequence shown here is derived from an EMBL/GenBank/DDBJ whole genome shotgun (WGS) entry which is preliminary data.</text>
</comment>
<dbReference type="PANTHER" id="PTHR45527">
    <property type="entry name" value="NONRIBOSOMAL PEPTIDE SYNTHETASE"/>
    <property type="match status" value="1"/>
</dbReference>
<proteinExistence type="inferred from homology"/>
<dbReference type="SUPFAM" id="SSF56801">
    <property type="entry name" value="Acetyl-CoA synthetase-like"/>
    <property type="match status" value="3"/>
</dbReference>
<dbReference type="Gene3D" id="3.40.50.12780">
    <property type="entry name" value="N-terminal domain of ligase-like"/>
    <property type="match status" value="3"/>
</dbReference>
<dbReference type="Gene3D" id="3.40.50.1820">
    <property type="entry name" value="alpha/beta hydrolase"/>
    <property type="match status" value="1"/>
</dbReference>
<dbReference type="RefSeq" id="WP_138664592.1">
    <property type="nucleotide sequence ID" value="NZ_VCKY01000007.1"/>
</dbReference>
<keyword evidence="8" id="KW-0677">Repeat</keyword>
<dbReference type="NCBIfam" id="NF003417">
    <property type="entry name" value="PRK04813.1"/>
    <property type="match status" value="4"/>
</dbReference>
<dbReference type="InterPro" id="IPR006162">
    <property type="entry name" value="Ppantetheine_attach_site"/>
</dbReference>
<reference evidence="11 12" key="1">
    <citation type="submission" date="2019-05" db="EMBL/GenBank/DDBJ databases">
        <title>Draft genome sequence of Nonomuraea turkmeniaca DSM 43926.</title>
        <authorList>
            <person name="Saricaoglu S."/>
            <person name="Isik K."/>
        </authorList>
    </citation>
    <scope>NUCLEOTIDE SEQUENCE [LARGE SCALE GENOMIC DNA]</scope>
    <source>
        <strain evidence="11 12">DSM 43926</strain>
    </source>
</reference>